<dbReference type="Proteomes" id="UP000642809">
    <property type="component" value="Unassembled WGS sequence"/>
</dbReference>
<gene>
    <name evidence="2" type="ORF">GCM10008106_13520</name>
</gene>
<reference evidence="2" key="2">
    <citation type="submission" date="2020-09" db="EMBL/GenBank/DDBJ databases">
        <authorList>
            <person name="Sun Q."/>
            <person name="Kim S."/>
        </authorList>
    </citation>
    <scope>NUCLEOTIDE SEQUENCE</scope>
    <source>
        <strain evidence="2">KCTC 23224</strain>
    </source>
</reference>
<dbReference type="AlphaFoldDB" id="A0A8J3G575"/>
<feature type="domain" description="Methyltransferase" evidence="1">
    <location>
        <begin position="41"/>
        <end position="129"/>
    </location>
</feature>
<evidence type="ECO:0000313" key="2">
    <source>
        <dbReference type="EMBL" id="GHB33792.1"/>
    </source>
</evidence>
<dbReference type="SUPFAM" id="SSF53335">
    <property type="entry name" value="S-adenosyl-L-methionine-dependent methyltransferases"/>
    <property type="match status" value="1"/>
</dbReference>
<keyword evidence="2" id="KW-0489">Methyltransferase</keyword>
<comment type="caution">
    <text evidence="2">The sequence shown here is derived from an EMBL/GenBank/DDBJ whole genome shotgun (WGS) entry which is preliminary data.</text>
</comment>
<dbReference type="GO" id="GO:0032259">
    <property type="term" value="P:methylation"/>
    <property type="evidence" value="ECO:0007669"/>
    <property type="project" value="UniProtKB-KW"/>
</dbReference>
<name>A0A8J3G575_9BACT</name>
<dbReference type="InterPro" id="IPR029063">
    <property type="entry name" value="SAM-dependent_MTases_sf"/>
</dbReference>
<dbReference type="Gene3D" id="3.40.50.150">
    <property type="entry name" value="Vaccinia Virus protein VP39"/>
    <property type="match status" value="1"/>
</dbReference>
<protein>
    <submittedName>
        <fullName evidence="2">Methyltransferase</fullName>
    </submittedName>
</protein>
<dbReference type="CDD" id="cd02440">
    <property type="entry name" value="AdoMet_MTases"/>
    <property type="match status" value="1"/>
</dbReference>
<dbReference type="InterPro" id="IPR041698">
    <property type="entry name" value="Methyltransf_25"/>
</dbReference>
<reference evidence="2" key="1">
    <citation type="journal article" date="2014" name="Int. J. Syst. Evol. Microbiol.">
        <title>Complete genome sequence of Corynebacterium casei LMG S-19264T (=DSM 44701T), isolated from a smear-ripened cheese.</title>
        <authorList>
            <consortium name="US DOE Joint Genome Institute (JGI-PGF)"/>
            <person name="Walter F."/>
            <person name="Albersmeier A."/>
            <person name="Kalinowski J."/>
            <person name="Ruckert C."/>
        </authorList>
    </citation>
    <scope>NUCLEOTIDE SEQUENCE</scope>
    <source>
        <strain evidence="2">KCTC 23224</strain>
    </source>
</reference>
<keyword evidence="3" id="KW-1185">Reference proteome</keyword>
<accession>A0A8J3G575</accession>
<evidence type="ECO:0000313" key="3">
    <source>
        <dbReference type="Proteomes" id="UP000642809"/>
    </source>
</evidence>
<proteinExistence type="predicted"/>
<dbReference type="Pfam" id="PF13649">
    <property type="entry name" value="Methyltransf_25"/>
    <property type="match status" value="1"/>
</dbReference>
<evidence type="ECO:0000259" key="1">
    <source>
        <dbReference type="Pfam" id="PF13649"/>
    </source>
</evidence>
<dbReference type="GO" id="GO:0008168">
    <property type="term" value="F:methyltransferase activity"/>
    <property type="evidence" value="ECO:0007669"/>
    <property type="project" value="UniProtKB-KW"/>
</dbReference>
<keyword evidence="2" id="KW-0808">Transferase</keyword>
<dbReference type="RefSeq" id="WP_189579801.1">
    <property type="nucleotide sequence ID" value="NZ_BMYF01000007.1"/>
</dbReference>
<sequence>MNPDFWNEKFLAATNLYGVEPNTYFKDKIDQLSPGKLLLPGEGEGRNALYAASCGWSIEAIDQSEVAKNTALSHAKKFGLSFNYHVCDIQKFIPEIACYDALGLIYFHLPKDIIETVYTKLAKSLKTGGKLIVEGFGKNQLQYTSGGPKNIDMLYELKNLKSMLPNFYWEEEFDGIIELNEGTGHVGKAHVIRLLGIKIS</sequence>
<organism evidence="2 3">
    <name type="scientific">Mongoliitalea lutea</name>
    <dbReference type="NCBI Taxonomy" id="849756"/>
    <lineage>
        <taxon>Bacteria</taxon>
        <taxon>Pseudomonadati</taxon>
        <taxon>Bacteroidota</taxon>
        <taxon>Cytophagia</taxon>
        <taxon>Cytophagales</taxon>
        <taxon>Cyclobacteriaceae</taxon>
        <taxon>Mongoliitalea</taxon>
    </lineage>
</organism>
<dbReference type="EMBL" id="BMYF01000007">
    <property type="protein sequence ID" value="GHB33792.1"/>
    <property type="molecule type" value="Genomic_DNA"/>
</dbReference>